<dbReference type="InterPro" id="IPR009057">
    <property type="entry name" value="Homeodomain-like_sf"/>
</dbReference>
<organism evidence="6 7">
    <name type="scientific">Roseburia porci</name>
    <dbReference type="NCBI Taxonomy" id="2605790"/>
    <lineage>
        <taxon>Bacteria</taxon>
        <taxon>Bacillati</taxon>
        <taxon>Bacillota</taxon>
        <taxon>Clostridia</taxon>
        <taxon>Lachnospirales</taxon>
        <taxon>Lachnospiraceae</taxon>
        <taxon>Roseburia</taxon>
    </lineage>
</organism>
<keyword evidence="4" id="KW-0175">Coiled coil</keyword>
<reference evidence="6 7" key="1">
    <citation type="submission" date="2019-08" db="EMBL/GenBank/DDBJ databases">
        <title>In-depth cultivation of the pig gut microbiome towards novel bacterial diversity and tailored functional studies.</title>
        <authorList>
            <person name="Wylensek D."/>
            <person name="Hitch T.C.A."/>
            <person name="Clavel T."/>
        </authorList>
    </citation>
    <scope>NUCLEOTIDE SEQUENCE [LARGE SCALE GENOMIC DNA]</scope>
    <source>
        <strain evidence="6 7">MUC/MUC-530-WT-4D</strain>
    </source>
</reference>
<keyword evidence="1" id="KW-0805">Transcription regulation</keyword>
<name>A0A6L5YS60_9FIRM</name>
<feature type="domain" description="HTH araC/xylS-type" evidence="5">
    <location>
        <begin position="448"/>
        <end position="546"/>
    </location>
</feature>
<dbReference type="GO" id="GO:0043565">
    <property type="term" value="F:sequence-specific DNA binding"/>
    <property type="evidence" value="ECO:0007669"/>
    <property type="project" value="InterPro"/>
</dbReference>
<evidence type="ECO:0000256" key="2">
    <source>
        <dbReference type="ARBA" id="ARBA00023125"/>
    </source>
</evidence>
<evidence type="ECO:0000313" key="7">
    <source>
        <dbReference type="Proteomes" id="UP000474024"/>
    </source>
</evidence>
<dbReference type="Proteomes" id="UP000474024">
    <property type="component" value="Unassembled WGS sequence"/>
</dbReference>
<keyword evidence="3" id="KW-0804">Transcription</keyword>
<evidence type="ECO:0000256" key="4">
    <source>
        <dbReference type="SAM" id="Coils"/>
    </source>
</evidence>
<dbReference type="Gene3D" id="1.10.10.60">
    <property type="entry name" value="Homeodomain-like"/>
    <property type="match status" value="2"/>
</dbReference>
<keyword evidence="7" id="KW-1185">Reference proteome</keyword>
<dbReference type="Pfam" id="PF12833">
    <property type="entry name" value="HTH_18"/>
    <property type="match status" value="1"/>
</dbReference>
<dbReference type="PANTHER" id="PTHR43280:SF2">
    <property type="entry name" value="HTH-TYPE TRANSCRIPTIONAL REGULATOR EXSA"/>
    <property type="match status" value="1"/>
</dbReference>
<dbReference type="AlphaFoldDB" id="A0A6L5YS60"/>
<dbReference type="PROSITE" id="PS01124">
    <property type="entry name" value="HTH_ARAC_FAMILY_2"/>
    <property type="match status" value="1"/>
</dbReference>
<evidence type="ECO:0000256" key="3">
    <source>
        <dbReference type="ARBA" id="ARBA00023163"/>
    </source>
</evidence>
<dbReference type="SUPFAM" id="SSF46689">
    <property type="entry name" value="Homeodomain-like"/>
    <property type="match status" value="2"/>
</dbReference>
<dbReference type="InterPro" id="IPR018062">
    <property type="entry name" value="HTH_AraC-typ_CS"/>
</dbReference>
<evidence type="ECO:0000313" key="6">
    <source>
        <dbReference type="EMBL" id="MST74799.1"/>
    </source>
</evidence>
<dbReference type="PANTHER" id="PTHR43280">
    <property type="entry name" value="ARAC-FAMILY TRANSCRIPTIONAL REGULATOR"/>
    <property type="match status" value="1"/>
</dbReference>
<protein>
    <submittedName>
        <fullName evidence="6">Helix-turn-helix transcriptional regulator</fullName>
    </submittedName>
</protein>
<evidence type="ECO:0000256" key="1">
    <source>
        <dbReference type="ARBA" id="ARBA00023015"/>
    </source>
</evidence>
<dbReference type="InterPro" id="IPR018060">
    <property type="entry name" value="HTH_AraC"/>
</dbReference>
<comment type="caution">
    <text evidence="6">The sequence shown here is derived from an EMBL/GenBank/DDBJ whole genome shotgun (WGS) entry which is preliminary data.</text>
</comment>
<dbReference type="GO" id="GO:0003700">
    <property type="term" value="F:DNA-binding transcription factor activity"/>
    <property type="evidence" value="ECO:0007669"/>
    <property type="project" value="InterPro"/>
</dbReference>
<dbReference type="EMBL" id="VUNI01000009">
    <property type="protein sequence ID" value="MST74799.1"/>
    <property type="molecule type" value="Genomic_DNA"/>
</dbReference>
<keyword evidence="2" id="KW-0238">DNA-binding</keyword>
<dbReference type="PROSITE" id="PS00041">
    <property type="entry name" value="HTH_ARAC_FAMILY_1"/>
    <property type="match status" value="1"/>
</dbReference>
<evidence type="ECO:0000259" key="5">
    <source>
        <dbReference type="PROSITE" id="PS01124"/>
    </source>
</evidence>
<proteinExistence type="predicted"/>
<dbReference type="SMART" id="SM00342">
    <property type="entry name" value="HTH_ARAC"/>
    <property type="match status" value="1"/>
</dbReference>
<accession>A0A6L5YS60</accession>
<sequence>MVQKHQKWRTMETLQIYTRKFDISEITDSACFGPFERTVKEFHLNHACDMDLNRPLLFLIRFTNAEGHGEAYQEWVNENHETLWNFFDRLKTRNKCAAVILFIQEKSFELLYRAVKAHVDEVILETEDSGEITERIARCTRRLLALCKQREDRRRLEEYEFNKRQKIMERLLQYLLDKPEDVDYLLPEINRRYGTKLNALHYQAIAITVDQFELYNKDSRFLREISLLIIHQLESAGEIIIGEVDPFGLVAIVNYPEDCVESRKREELEELRRQITQMQDTYGKFEVTIAVGPMVEQMKDIRASLDGAMYVSEYRMAEPGQVLYASEHPGVTERLDRCLSNRSIRELCRYVALGDMEHIEAWFEHFYQETEPKFQEYPPAYARFCWQMQKQVKKMEKASRIRIFPDMRFFALQHVFDGHERMKELQLLLLEISHMMQNELSDEHELASHAIAYMKVHYAEPVNLETIAEHCGFSTSYFSRKFKEQTGENYIDVLTEIRMKKAQQLLRETDLGIEQIIEQTGYYDDKHFRKLFARQTGMTPSEYRRLEKEKRSSVAK</sequence>
<gene>
    <name evidence="6" type="ORF">FYJ75_07055</name>
</gene>
<feature type="coiled-coil region" evidence="4">
    <location>
        <begin position="261"/>
        <end position="288"/>
    </location>
</feature>